<proteinExistence type="predicted"/>
<dbReference type="Proteomes" id="UP000664169">
    <property type="component" value="Unassembled WGS sequence"/>
</dbReference>
<keyword evidence="4" id="KW-1185">Reference proteome</keyword>
<feature type="region of interest" description="Disordered" evidence="1">
    <location>
        <begin position="29"/>
        <end position="66"/>
    </location>
</feature>
<evidence type="ECO:0000256" key="1">
    <source>
        <dbReference type="SAM" id="MobiDB-lite"/>
    </source>
</evidence>
<feature type="chain" id="PRO_5034551560" evidence="2">
    <location>
        <begin position="19"/>
        <end position="198"/>
    </location>
</feature>
<feature type="signal peptide" evidence="2">
    <location>
        <begin position="1"/>
        <end position="18"/>
    </location>
</feature>
<dbReference type="EMBL" id="CAJPDQ010000005">
    <property type="protein sequence ID" value="CAF9910306.1"/>
    <property type="molecule type" value="Genomic_DNA"/>
</dbReference>
<comment type="caution">
    <text evidence="3">The sequence shown here is derived from an EMBL/GenBank/DDBJ whole genome shotgun (WGS) entry which is preliminary data.</text>
</comment>
<organism evidence="3 4">
    <name type="scientific">Gomphillus americanus</name>
    <dbReference type="NCBI Taxonomy" id="1940652"/>
    <lineage>
        <taxon>Eukaryota</taxon>
        <taxon>Fungi</taxon>
        <taxon>Dikarya</taxon>
        <taxon>Ascomycota</taxon>
        <taxon>Pezizomycotina</taxon>
        <taxon>Lecanoromycetes</taxon>
        <taxon>OSLEUM clade</taxon>
        <taxon>Ostropomycetidae</taxon>
        <taxon>Ostropales</taxon>
        <taxon>Graphidaceae</taxon>
        <taxon>Gomphilloideae</taxon>
        <taxon>Gomphillus</taxon>
    </lineage>
</organism>
<name>A0A8H3EPB6_9LECA</name>
<evidence type="ECO:0000313" key="3">
    <source>
        <dbReference type="EMBL" id="CAF9910306.1"/>
    </source>
</evidence>
<protein>
    <submittedName>
        <fullName evidence="3">Uncharacterized protein</fullName>
    </submittedName>
</protein>
<gene>
    <name evidence="3" type="ORF">GOMPHAMPRED_007039</name>
</gene>
<reference evidence="3" key="1">
    <citation type="submission" date="2021-03" db="EMBL/GenBank/DDBJ databases">
        <authorList>
            <person name="Tagirdzhanova G."/>
        </authorList>
    </citation>
    <scope>NUCLEOTIDE SEQUENCE</scope>
</reference>
<evidence type="ECO:0000313" key="4">
    <source>
        <dbReference type="Proteomes" id="UP000664169"/>
    </source>
</evidence>
<dbReference type="AlphaFoldDB" id="A0A8H3EPB6"/>
<evidence type="ECO:0000256" key="2">
    <source>
        <dbReference type="SAM" id="SignalP"/>
    </source>
</evidence>
<sequence>MKLSLFLLGCWMSGHISAAHISTHGSPSLAIRNGPLHRRAPPNIPPPNRSPPRQSSPSPQPQRPRVETEIKIKQKGPLFLGSTFVKNGHGKHRMIGPDALVQGAWSRDKVSAGGTQYLGGQSKMRAEASGRNVAIKLDFPSGSKGSYTTMGSTGKTKHIVDHTQSPFKMSFPPDGQWAQMTAVAKVEGPGSVKVKAWN</sequence>
<keyword evidence="2" id="KW-0732">Signal</keyword>
<accession>A0A8H3EPB6</accession>